<accession>A0A0E4BQV8</accession>
<evidence type="ECO:0000313" key="3">
    <source>
        <dbReference type="Proteomes" id="UP000063308"/>
    </source>
</evidence>
<evidence type="ECO:0000259" key="1">
    <source>
        <dbReference type="Pfam" id="PF05598"/>
    </source>
</evidence>
<dbReference type="PANTHER" id="PTHR33803">
    <property type="entry name" value="IS1478 TRANSPOSASE"/>
    <property type="match status" value="1"/>
</dbReference>
<dbReference type="Pfam" id="PF05598">
    <property type="entry name" value="DUF772"/>
    <property type="match status" value="1"/>
</dbReference>
<name>A0A0E4BQV8_9BRAD</name>
<dbReference type="EMBL" id="AP014685">
    <property type="protein sequence ID" value="BAR57694.1"/>
    <property type="molecule type" value="Genomic_DNA"/>
</dbReference>
<proteinExistence type="predicted"/>
<dbReference type="InterPro" id="IPR008490">
    <property type="entry name" value="Transposase_InsH_N"/>
</dbReference>
<gene>
    <name evidence="2" type="ORF">NK6_4527</name>
</gene>
<dbReference type="NCBIfam" id="NF033578">
    <property type="entry name" value="transpos_IS5_1"/>
    <property type="match status" value="1"/>
</dbReference>
<dbReference type="PANTHER" id="PTHR33803:SF3">
    <property type="entry name" value="BLL1974 PROTEIN"/>
    <property type="match status" value="1"/>
</dbReference>
<reference evidence="2 3" key="1">
    <citation type="submission" date="2014-11" db="EMBL/GenBank/DDBJ databases">
        <title>Symbiosis island explosion on the genome of extra-slow-growing strains of soybean bradyrhizobia with massive insertion sequences.</title>
        <authorList>
            <person name="Iida T."/>
            <person name="Minamisawa K."/>
        </authorList>
    </citation>
    <scope>NUCLEOTIDE SEQUENCE [LARGE SCALE GENOMIC DNA]</scope>
    <source>
        <strain evidence="2 3">NK6</strain>
    </source>
</reference>
<organism evidence="2 3">
    <name type="scientific">Bradyrhizobium diazoefficiens</name>
    <dbReference type="NCBI Taxonomy" id="1355477"/>
    <lineage>
        <taxon>Bacteria</taxon>
        <taxon>Pseudomonadati</taxon>
        <taxon>Pseudomonadota</taxon>
        <taxon>Alphaproteobacteria</taxon>
        <taxon>Hyphomicrobiales</taxon>
        <taxon>Nitrobacteraceae</taxon>
        <taxon>Bradyrhizobium</taxon>
    </lineage>
</organism>
<feature type="domain" description="Transposase InsH N-terminal" evidence="1">
    <location>
        <begin position="20"/>
        <end position="117"/>
    </location>
</feature>
<protein>
    <submittedName>
        <fullName evidence="2">Putative transposase</fullName>
    </submittedName>
</protein>
<dbReference type="InterPro" id="IPR047710">
    <property type="entry name" value="Transpos_IS5-like"/>
</dbReference>
<sequence length="450" mass="51265">MAMRPKKHRTTGSGDLFRARLDQIINMKHELVQLAGKVDWDWIDGEIAPLYSENGRPGIASRFMIGLLLLKHIYGLSDEGVCERWVHDPYFQYFTGEEFFQHAFPHERSDLSHWRKRLGDKLELLLAESLRVAHEAGALRSQDIKRVTVDTTVQPKAITFPTDAKLLHAAIKGLNRLARKHGVKLRQSYLRIAKTATMMAGRYGHAKQFKRHQRQLRILRSRLGRIIRDIRRKIEGQAVLENTFALPLSRASQIRSQQQRQRGFKLYSFHAPEVECIGKGKAAAPYEFGVKASIVTNNRRSPGGLFVLHARALPDNPYDGHTLRDVIDRTETLTGCAIERAYVDKGYRGHDAQNPRRIFISGQKRGVFGVIKRELRRRSAIEPIIGHLKADGHLGRCYLKGRAGDAANVILSAVGHNFRRILAWLRELLCLILLQLWRTFGRPAPLNSPS</sequence>
<evidence type="ECO:0000313" key="2">
    <source>
        <dbReference type="EMBL" id="BAR57694.1"/>
    </source>
</evidence>
<dbReference type="AlphaFoldDB" id="A0A0E4BQV8"/>
<dbReference type="Proteomes" id="UP000063308">
    <property type="component" value="Chromosome"/>
</dbReference>